<dbReference type="GeneID" id="114497362"/>
<dbReference type="GO" id="GO:0005739">
    <property type="term" value="C:mitochondrion"/>
    <property type="evidence" value="ECO:0007669"/>
    <property type="project" value="UniProtKB-SubCell"/>
</dbReference>
<evidence type="ECO:0000256" key="2">
    <source>
        <dbReference type="ARBA" id="ARBA00010901"/>
    </source>
</evidence>
<keyword evidence="4" id="KW-0809">Transit peptide</keyword>
<dbReference type="AlphaFoldDB" id="A0A7E6DQL4"/>
<evidence type="ECO:0000256" key="5">
    <source>
        <dbReference type="ARBA" id="ARBA00023054"/>
    </source>
</evidence>
<dbReference type="GO" id="GO:0042030">
    <property type="term" value="F:ATPase inhibitor activity"/>
    <property type="evidence" value="ECO:0007669"/>
    <property type="project" value="UniProtKB-UniRule"/>
</dbReference>
<evidence type="ECO:0000256" key="7">
    <source>
        <dbReference type="ARBA" id="ARBA00026043"/>
    </source>
</evidence>
<dbReference type="FunCoup" id="A0A7E6DQL4">
    <property type="interactions" value="734"/>
</dbReference>
<dbReference type="FunFam" id="1.20.5.500:FF:000004">
    <property type="entry name" value="ATPase inhibitor A, mitochondrial"/>
    <property type="match status" value="1"/>
</dbReference>
<evidence type="ECO:0000256" key="3">
    <source>
        <dbReference type="ARBA" id="ARBA00019626"/>
    </source>
</evidence>
<dbReference type="InterPro" id="IPR007648">
    <property type="entry name" value="ATPase_inhibitor_mt"/>
</dbReference>
<evidence type="ECO:0000256" key="6">
    <source>
        <dbReference type="ARBA" id="ARBA00023128"/>
    </source>
</evidence>
<evidence type="ECO:0000256" key="10">
    <source>
        <dbReference type="SAM" id="Coils"/>
    </source>
</evidence>
<protein>
    <recommendedName>
        <fullName evidence="3 9">ATPase inhibitor, mitochondrial</fullName>
    </recommendedName>
    <alternativeName>
        <fullName evidence="9">ATP synthase F1 subunit epsilon</fullName>
    </alternativeName>
</protein>
<comment type="subcellular location">
    <subcellularLocation>
        <location evidence="1 9">Mitochondrion</location>
    </subcellularLocation>
</comment>
<comment type="subunit">
    <text evidence="7 9">Homodimer; represents the active form and is present at a pH value below 6.5. Homotetramer; represents the inactive form and is present at a pH value above 7.0.</text>
</comment>
<dbReference type="Gene3D" id="1.20.5.500">
    <property type="entry name" value="Single helix bin"/>
    <property type="match status" value="2"/>
</dbReference>
<evidence type="ECO:0000256" key="9">
    <source>
        <dbReference type="RuleBase" id="RU368087"/>
    </source>
</evidence>
<accession>A0A7E6DQL4</accession>
<name>A0A7E6DQL4_9CHIR</name>
<dbReference type="PANTHER" id="PTHR48417">
    <property type="entry name" value="ATP SYNTHASE F1 SUBUNIT EPSILON"/>
    <property type="match status" value="1"/>
</dbReference>
<keyword evidence="11" id="KW-1185">Reference proteome</keyword>
<comment type="domain">
    <text evidence="9">Forms an alpha-helical dimer with monomers associated via an antiparallel alpha-helical coiled coil, leaving each N-terminal inhibitory region accessible for interaction with an F1 catalytic domain. The inhibitory N-terminal region binds the alpha(ADP-bound)-beta(ADP-bound) (ATP5F1A-ATP5F1B) interface of F1-ATPase, and also contact the central gamma subunit (ATP5F1C). This dimeric state is favored by pH values below 7.0, and at higher values the dimers associate to form inactive homotetramer, where the inhibitory region is occluded, masking its inhibitory activity.</text>
</comment>
<dbReference type="Pfam" id="PF04568">
    <property type="entry name" value="IATP"/>
    <property type="match status" value="1"/>
</dbReference>
<dbReference type="OrthoDB" id="10045676at2759"/>
<dbReference type="FunFam" id="1.20.5.500:FF:000003">
    <property type="entry name" value="ATPase inhibitor B, mitochondrial"/>
    <property type="match status" value="1"/>
</dbReference>
<evidence type="ECO:0000313" key="12">
    <source>
        <dbReference type="RefSeq" id="XP_035881498.1"/>
    </source>
</evidence>
<evidence type="ECO:0000256" key="8">
    <source>
        <dbReference type="ARBA" id="ARBA00046200"/>
    </source>
</evidence>
<evidence type="ECO:0000313" key="11">
    <source>
        <dbReference type="Proteomes" id="UP000504628"/>
    </source>
</evidence>
<keyword evidence="5 10" id="KW-0175">Coiled coil</keyword>
<comment type="similarity">
    <text evidence="2 9">Belongs to the ATPase inhibitor family.</text>
</comment>
<gene>
    <name evidence="12" type="primary">ATP5IF1</name>
</gene>
<dbReference type="PANTHER" id="PTHR48417:SF1">
    <property type="entry name" value="ATP SYNTHASE F1 SUBUNIT EPSILON"/>
    <property type="match status" value="1"/>
</dbReference>
<dbReference type="CTD" id="93974"/>
<dbReference type="InParanoid" id="A0A7E6DQL4"/>
<dbReference type="SUPFAM" id="SSF64602">
    <property type="entry name" value="F1 ATPase inhibitor, IF1, C-terminal domain"/>
    <property type="match status" value="1"/>
</dbReference>
<keyword evidence="6 9" id="KW-0496">Mitochondrion</keyword>
<feature type="coiled-coil region" evidence="10">
    <location>
        <begin position="73"/>
        <end position="107"/>
    </location>
</feature>
<sequence length="110" mass="12590">MAVTAQVARARLGVWGVRAMQVRGFGSEEVCPWQCLLGAGSVRDAGGAFSKREQAEEERYFRAKTREQLAALKKHHEDEIGHHKREIERLQKEIERHKSTIKKLKAHDDD</sequence>
<evidence type="ECO:0000256" key="1">
    <source>
        <dbReference type="ARBA" id="ARBA00004173"/>
    </source>
</evidence>
<proteinExistence type="inferred from homology"/>
<reference evidence="12" key="1">
    <citation type="submission" date="2025-08" db="UniProtKB">
        <authorList>
            <consortium name="RefSeq"/>
        </authorList>
    </citation>
    <scope>IDENTIFICATION</scope>
    <source>
        <tissue evidence="12">Muscle</tissue>
    </source>
</reference>
<dbReference type="Proteomes" id="UP000504628">
    <property type="component" value="Chromosome 5"/>
</dbReference>
<dbReference type="RefSeq" id="XP_035881498.1">
    <property type="nucleotide sequence ID" value="XM_036025605.1"/>
</dbReference>
<evidence type="ECO:0000256" key="4">
    <source>
        <dbReference type="ARBA" id="ARBA00022946"/>
    </source>
</evidence>
<comment type="function">
    <text evidence="8">Endogenous F(1)F(o)-ATPase inhibitor limiting ATP depletion when the mitochondrial membrane potential falls below a threshold and the F(1)F(o)-ATP synthase starts hydrolyzing ATP to pump protons out of the mitochondrial matrix. Required to avoid the consumption of cellular ATP when the F(1)F(o)-ATP synthase enzyme acts as an ATP hydrolase. Indirectly acts as a regulator of heme synthesis in erythroid tissues: regulates heme synthesis by modulating the mitochondrial pH and redox potential, allowing FECH to efficiently catalyze the incorporation of iron into protoporphyrin IX to produce heme.</text>
</comment>
<organism evidence="11 12">
    <name type="scientific">Phyllostomus discolor</name>
    <name type="common">pale spear-nosed bat</name>
    <dbReference type="NCBI Taxonomy" id="89673"/>
    <lineage>
        <taxon>Eukaryota</taxon>
        <taxon>Metazoa</taxon>
        <taxon>Chordata</taxon>
        <taxon>Craniata</taxon>
        <taxon>Vertebrata</taxon>
        <taxon>Euteleostomi</taxon>
        <taxon>Mammalia</taxon>
        <taxon>Eutheria</taxon>
        <taxon>Laurasiatheria</taxon>
        <taxon>Chiroptera</taxon>
        <taxon>Yangochiroptera</taxon>
        <taxon>Phyllostomidae</taxon>
        <taxon>Phyllostominae</taxon>
        <taxon>Phyllostomus</taxon>
    </lineage>
</organism>